<proteinExistence type="predicted"/>
<keyword evidence="2" id="KW-0804">Transcription</keyword>
<evidence type="ECO:0000313" key="3">
    <source>
        <dbReference type="Proteomes" id="UP000579523"/>
    </source>
</evidence>
<sequence>MPDEFREEFAPDGQVHADQLEQAELSPSSLLRLEADLALSAGVRENVRAQAARLEADQRLIEILRRDGFKGPRYEKAAAGWWSYGWRTMVKWTGTGEIFRRSRLAGRPVPADKITITWSRDDRHQVATDSVIKGMELFRDRGLVQGKWSPQGGASLTTYFVGATIRAFRPTYMAWFRSQQTGQAELNTSPGYGNNDEPQREIPDQRVTDPYYAAATHDELSRILPHITDPQLREALGWRAMGYTQAEAAQRVGLTDKALERRTSRARARIRDTHLRQPELGEGGAR</sequence>
<comment type="caution">
    <text evidence="2">The sequence shown here is derived from an EMBL/GenBank/DDBJ whole genome shotgun (WGS) entry which is preliminary data.</text>
</comment>
<dbReference type="GO" id="GO:0000428">
    <property type="term" value="C:DNA-directed RNA polymerase complex"/>
    <property type="evidence" value="ECO:0007669"/>
    <property type="project" value="UniProtKB-KW"/>
</dbReference>
<protein>
    <submittedName>
        <fullName evidence="2">DNA-directed RNA polymerase specialized sigma24 family protein</fullName>
    </submittedName>
</protein>
<reference evidence="2 3" key="1">
    <citation type="submission" date="2020-08" db="EMBL/GenBank/DDBJ databases">
        <title>Genomic Encyclopedia of Type Strains, Phase III (KMG-III): the genomes of soil and plant-associated and newly described type strains.</title>
        <authorList>
            <person name="Whitman W."/>
        </authorList>
    </citation>
    <scope>NUCLEOTIDE SEQUENCE [LARGE SCALE GENOMIC DNA]</scope>
    <source>
        <strain evidence="2 3">CECT 3273</strain>
    </source>
</reference>
<keyword evidence="2" id="KW-0240">DNA-directed RNA polymerase</keyword>
<dbReference type="InterPro" id="IPR036388">
    <property type="entry name" value="WH-like_DNA-bd_sf"/>
</dbReference>
<dbReference type="SUPFAM" id="SSF88659">
    <property type="entry name" value="Sigma3 and sigma4 domains of RNA polymerase sigma factors"/>
    <property type="match status" value="1"/>
</dbReference>
<dbReference type="AlphaFoldDB" id="A0A7W7PWU6"/>
<feature type="region of interest" description="Disordered" evidence="1">
    <location>
        <begin position="261"/>
        <end position="286"/>
    </location>
</feature>
<dbReference type="Gene3D" id="1.10.10.10">
    <property type="entry name" value="Winged helix-like DNA-binding domain superfamily/Winged helix DNA-binding domain"/>
    <property type="match status" value="1"/>
</dbReference>
<evidence type="ECO:0000256" key="1">
    <source>
        <dbReference type="SAM" id="MobiDB-lite"/>
    </source>
</evidence>
<dbReference type="Proteomes" id="UP000579523">
    <property type="component" value="Unassembled WGS sequence"/>
</dbReference>
<name>A0A7W7PWU6_9ACTN</name>
<dbReference type="InterPro" id="IPR013324">
    <property type="entry name" value="RNA_pol_sigma_r3/r4-like"/>
</dbReference>
<accession>A0A7W7PWU6</accession>
<keyword evidence="3" id="KW-1185">Reference proteome</keyword>
<evidence type="ECO:0000313" key="2">
    <source>
        <dbReference type="EMBL" id="MBB4902703.1"/>
    </source>
</evidence>
<dbReference type="RefSeq" id="WP_229890235.1">
    <property type="nucleotide sequence ID" value="NZ_BMTK01000037.1"/>
</dbReference>
<organism evidence="2 3">
    <name type="scientific">Streptomyces griseomycini</name>
    <dbReference type="NCBI Taxonomy" id="66895"/>
    <lineage>
        <taxon>Bacteria</taxon>
        <taxon>Bacillati</taxon>
        <taxon>Actinomycetota</taxon>
        <taxon>Actinomycetes</taxon>
        <taxon>Kitasatosporales</taxon>
        <taxon>Streptomycetaceae</taxon>
        <taxon>Streptomyces</taxon>
    </lineage>
</organism>
<gene>
    <name evidence="2" type="ORF">FHS37_006800</name>
</gene>
<dbReference type="EMBL" id="JACHJI010000018">
    <property type="protein sequence ID" value="MBB4902703.1"/>
    <property type="molecule type" value="Genomic_DNA"/>
</dbReference>